<feature type="transmembrane region" description="Helical" evidence="1">
    <location>
        <begin position="96"/>
        <end position="118"/>
    </location>
</feature>
<keyword evidence="1" id="KW-0812">Transmembrane</keyword>
<evidence type="ECO:0000313" key="2">
    <source>
        <dbReference type="EMBL" id="WKW12660.1"/>
    </source>
</evidence>
<evidence type="ECO:0000313" key="4">
    <source>
        <dbReference type="Proteomes" id="UP001229955"/>
    </source>
</evidence>
<dbReference type="RefSeq" id="WP_367885539.1">
    <property type="nucleotide sequence ID" value="NZ_CP130612.1"/>
</dbReference>
<dbReference type="AlphaFoldDB" id="A0AA49Q5Z9"/>
<feature type="transmembrane region" description="Helical" evidence="1">
    <location>
        <begin position="138"/>
        <end position="160"/>
    </location>
</feature>
<keyword evidence="4" id="KW-1185">Reference proteome</keyword>
<dbReference type="KEGG" id="pspc:Strain318_001958"/>
<accession>A0AA49Q7Y9</accession>
<dbReference type="Proteomes" id="UP001229955">
    <property type="component" value="Chromosome"/>
</dbReference>
<evidence type="ECO:0000313" key="3">
    <source>
        <dbReference type="EMBL" id="WKW15567.1"/>
    </source>
</evidence>
<keyword evidence="1" id="KW-0472">Membrane</keyword>
<keyword evidence="1" id="KW-1133">Transmembrane helix</keyword>
<dbReference type="EMBL" id="CP130612">
    <property type="protein sequence ID" value="WKW12660.1"/>
    <property type="molecule type" value="Genomic_DNA"/>
</dbReference>
<protein>
    <submittedName>
        <fullName evidence="2">Uncharacterized protein</fullName>
    </submittedName>
</protein>
<sequence>MFAMMFRMQWRWTRLAVFGIAALALVFPTLVRYLTRSAGADRAITQVLDGFALLGPMLGFLALLGPFVLAALPWTIDHETRHVYPLSLPVEWSWWVRTRFLIGAITLVIPAVALYIGAWATVSTIDLPPLLRAYPGALAFRFFLASLLAYAISFALQYLAGRRATHVAAGILVGVLVIVLGATLLGQGDLLERGAELLFLWPGPLSLFVAPWTLIDV</sequence>
<gene>
    <name evidence="2" type="ORF">Strain138_001959</name>
    <name evidence="3" type="ORF">Strain318_001958</name>
</gene>
<proteinExistence type="predicted"/>
<feature type="transmembrane region" description="Helical" evidence="1">
    <location>
        <begin position="53"/>
        <end position="76"/>
    </location>
</feature>
<feature type="transmembrane region" description="Helical" evidence="1">
    <location>
        <begin position="167"/>
        <end position="186"/>
    </location>
</feature>
<organism evidence="2">
    <name type="scientific">Pseudogemmatithrix spongiicola</name>
    <dbReference type="NCBI Taxonomy" id="3062599"/>
    <lineage>
        <taxon>Bacteria</taxon>
        <taxon>Pseudomonadati</taxon>
        <taxon>Gemmatimonadota</taxon>
        <taxon>Gemmatimonadia</taxon>
        <taxon>Gemmatimonadales</taxon>
        <taxon>Gemmatimonadaceae</taxon>
        <taxon>Pseudogemmatithrix</taxon>
    </lineage>
</organism>
<reference evidence="2" key="1">
    <citation type="submission" date="2023-07" db="EMBL/GenBank/DDBJ databases">
        <authorList>
            <person name="Haufschild T."/>
            <person name="Kallscheuer N."/>
            <person name="Hammer J."/>
            <person name="Kohn T."/>
            <person name="Kabuu M."/>
            <person name="Jogler M."/>
            <person name="Wohfarth N."/>
            <person name="Heuer A."/>
            <person name="Rohde M."/>
            <person name="van Teeseling M.C.F."/>
            <person name="Jogler C."/>
        </authorList>
    </citation>
    <scope>NUCLEOTIDE SEQUENCE</scope>
    <source>
        <strain evidence="2">Strain 138</strain>
        <strain evidence="3">Strain 318</strain>
    </source>
</reference>
<name>A0AA49Q5Z9_9BACT</name>
<dbReference type="EMBL" id="CP130613">
    <property type="protein sequence ID" value="WKW15567.1"/>
    <property type="molecule type" value="Genomic_DNA"/>
</dbReference>
<evidence type="ECO:0000256" key="1">
    <source>
        <dbReference type="SAM" id="Phobius"/>
    </source>
</evidence>
<accession>A0AA49Q5Z9</accession>
<feature type="transmembrane region" description="Helical" evidence="1">
    <location>
        <begin position="198"/>
        <end position="215"/>
    </location>
</feature>